<name>A0ABR3JE51_9AGAR</name>
<keyword evidence="3" id="KW-1185">Reference proteome</keyword>
<gene>
    <name evidence="2" type="ORF">HGRIS_005147</name>
</gene>
<dbReference type="Proteomes" id="UP001556367">
    <property type="component" value="Unassembled WGS sequence"/>
</dbReference>
<feature type="region of interest" description="Disordered" evidence="1">
    <location>
        <begin position="1"/>
        <end position="25"/>
    </location>
</feature>
<evidence type="ECO:0000313" key="3">
    <source>
        <dbReference type="Proteomes" id="UP001556367"/>
    </source>
</evidence>
<accession>A0ABR3JE51</accession>
<protein>
    <submittedName>
        <fullName evidence="2">Uncharacterized protein</fullName>
    </submittedName>
</protein>
<evidence type="ECO:0000256" key="1">
    <source>
        <dbReference type="SAM" id="MobiDB-lite"/>
    </source>
</evidence>
<proteinExistence type="predicted"/>
<organism evidence="2 3">
    <name type="scientific">Hohenbuehelia grisea</name>
    <dbReference type="NCBI Taxonomy" id="104357"/>
    <lineage>
        <taxon>Eukaryota</taxon>
        <taxon>Fungi</taxon>
        <taxon>Dikarya</taxon>
        <taxon>Basidiomycota</taxon>
        <taxon>Agaricomycotina</taxon>
        <taxon>Agaricomycetes</taxon>
        <taxon>Agaricomycetidae</taxon>
        <taxon>Agaricales</taxon>
        <taxon>Pleurotineae</taxon>
        <taxon>Pleurotaceae</taxon>
        <taxon>Hohenbuehelia</taxon>
    </lineage>
</organism>
<reference evidence="3" key="1">
    <citation type="submission" date="2024-06" db="EMBL/GenBank/DDBJ databases">
        <title>Multi-omics analyses provide insights into the biosynthesis of the anticancer antibiotic pleurotin in Hohenbuehelia grisea.</title>
        <authorList>
            <person name="Weaver J.A."/>
            <person name="Alberti F."/>
        </authorList>
    </citation>
    <scope>NUCLEOTIDE SEQUENCE [LARGE SCALE GENOMIC DNA]</scope>
    <source>
        <strain evidence="3">T-177</strain>
    </source>
</reference>
<dbReference type="EMBL" id="JASNQZ010000008">
    <property type="protein sequence ID" value="KAL0953989.1"/>
    <property type="molecule type" value="Genomic_DNA"/>
</dbReference>
<comment type="caution">
    <text evidence="2">The sequence shown here is derived from an EMBL/GenBank/DDBJ whole genome shotgun (WGS) entry which is preliminary data.</text>
</comment>
<evidence type="ECO:0000313" key="2">
    <source>
        <dbReference type="EMBL" id="KAL0953989.1"/>
    </source>
</evidence>
<sequence>MSHSQAQASVRPGKRRNSQAPRTHEHDILHNVLQALASWIWASGADYMLEAAYIAGDVVDLPVWPSEHQDERWHSSETTWEAEK</sequence>